<name>A0ABR6Y3M3_9FLAO</name>
<sequence>MKKSIYFTISLVFLLCLNCKDNQSEKLLDLPENKLQFVVVDNSKLFSNIENDSLTHKIIKYEELTTNEIAVLTVDSIPTNTTIQYYSTQVANSWGIGKKEKDNGLLITISKYDRKVAISTGLKTEKTISDHECKVIIDSLMIPQFKNRNYYNGVNKALDSLFILWD</sequence>
<accession>A0ABR6Y3M3</accession>
<dbReference type="PANTHER" id="PTHR30373">
    <property type="entry name" value="UPF0603 PROTEIN YGCG"/>
    <property type="match status" value="1"/>
</dbReference>
<dbReference type="PANTHER" id="PTHR30373:SF2">
    <property type="entry name" value="UPF0603 PROTEIN YGCG"/>
    <property type="match status" value="1"/>
</dbReference>
<organism evidence="2 3">
    <name type="scientific">Winogradskyella echinorum</name>
    <dbReference type="NCBI Taxonomy" id="538189"/>
    <lineage>
        <taxon>Bacteria</taxon>
        <taxon>Pseudomonadati</taxon>
        <taxon>Bacteroidota</taxon>
        <taxon>Flavobacteriia</taxon>
        <taxon>Flavobacteriales</taxon>
        <taxon>Flavobacteriaceae</taxon>
        <taxon>Winogradskyella</taxon>
    </lineage>
</organism>
<feature type="domain" description="TPM" evidence="1">
    <location>
        <begin position="39"/>
        <end position="161"/>
    </location>
</feature>
<gene>
    <name evidence="2" type="ORF">H6H04_13190</name>
</gene>
<comment type="caution">
    <text evidence="2">The sequence shown here is derived from an EMBL/GenBank/DDBJ whole genome shotgun (WGS) entry which is preliminary data.</text>
</comment>
<dbReference type="Pfam" id="PF04536">
    <property type="entry name" value="TPM_phosphatase"/>
    <property type="match status" value="1"/>
</dbReference>
<dbReference type="RefSeq" id="WP_186846452.1">
    <property type="nucleotide sequence ID" value="NZ_JACOME010000003.1"/>
</dbReference>
<proteinExistence type="predicted"/>
<evidence type="ECO:0000313" key="2">
    <source>
        <dbReference type="EMBL" id="MBC3847346.1"/>
    </source>
</evidence>
<evidence type="ECO:0000313" key="3">
    <source>
        <dbReference type="Proteomes" id="UP000607435"/>
    </source>
</evidence>
<keyword evidence="3" id="KW-1185">Reference proteome</keyword>
<dbReference type="Gene3D" id="3.10.310.50">
    <property type="match status" value="1"/>
</dbReference>
<dbReference type="EMBL" id="JACOME010000003">
    <property type="protein sequence ID" value="MBC3847346.1"/>
    <property type="molecule type" value="Genomic_DNA"/>
</dbReference>
<evidence type="ECO:0000259" key="1">
    <source>
        <dbReference type="Pfam" id="PF04536"/>
    </source>
</evidence>
<dbReference type="Proteomes" id="UP000607435">
    <property type="component" value="Unassembled WGS sequence"/>
</dbReference>
<reference evidence="2 3" key="1">
    <citation type="submission" date="2020-08" db="EMBL/GenBank/DDBJ databases">
        <title>Winogradskyella ouciana sp. nov., isolated from the hadal seawater of the Mariana Trench.</title>
        <authorList>
            <person name="He X."/>
        </authorList>
    </citation>
    <scope>NUCLEOTIDE SEQUENCE [LARGE SCALE GENOMIC DNA]</scope>
    <source>
        <strain evidence="2 3">KCTC 22026</strain>
    </source>
</reference>
<dbReference type="InterPro" id="IPR007621">
    <property type="entry name" value="TPM_dom"/>
</dbReference>
<protein>
    <submittedName>
        <fullName evidence="2">TPM domain-containing protein</fullName>
    </submittedName>
</protein>